<reference evidence="2 3" key="1">
    <citation type="submission" date="2023-12" db="EMBL/GenBank/DDBJ databases">
        <title>Streptomyces sp. V4-01.</title>
        <authorList>
            <person name="Somphong A."/>
            <person name="Phongsopitanun W."/>
        </authorList>
    </citation>
    <scope>NUCLEOTIDE SEQUENCE [LARGE SCALE GENOMIC DNA]</scope>
    <source>
        <strain evidence="2 3">V4-01</strain>
    </source>
</reference>
<evidence type="ECO:0008006" key="4">
    <source>
        <dbReference type="Google" id="ProtNLM"/>
    </source>
</evidence>
<keyword evidence="1" id="KW-0472">Membrane</keyword>
<evidence type="ECO:0000256" key="1">
    <source>
        <dbReference type="SAM" id="Phobius"/>
    </source>
</evidence>
<comment type="caution">
    <text evidence="2">The sequence shown here is derived from an EMBL/GenBank/DDBJ whole genome shotgun (WGS) entry which is preliminary data.</text>
</comment>
<proteinExistence type="predicted"/>
<accession>A0ABU7PGP2</accession>
<gene>
    <name evidence="2" type="ORF">V2S66_23765</name>
</gene>
<feature type="transmembrane region" description="Helical" evidence="1">
    <location>
        <begin position="25"/>
        <end position="45"/>
    </location>
</feature>
<dbReference type="RefSeq" id="WP_330798208.1">
    <property type="nucleotide sequence ID" value="NZ_JAZEWV010000023.1"/>
</dbReference>
<name>A0ABU7PGP2_9ACTN</name>
<dbReference type="EMBL" id="JAZEWV010000023">
    <property type="protein sequence ID" value="MEE4544971.1"/>
    <property type="molecule type" value="Genomic_DNA"/>
</dbReference>
<keyword evidence="1" id="KW-0812">Transmembrane</keyword>
<evidence type="ECO:0000313" key="2">
    <source>
        <dbReference type="EMBL" id="MEE4544971.1"/>
    </source>
</evidence>
<dbReference type="Proteomes" id="UP001344658">
    <property type="component" value="Unassembled WGS sequence"/>
</dbReference>
<feature type="transmembrane region" description="Helical" evidence="1">
    <location>
        <begin position="51"/>
        <end position="75"/>
    </location>
</feature>
<keyword evidence="1" id="KW-1133">Transmembrane helix</keyword>
<organism evidence="2 3">
    <name type="scientific">Actinacidiphila polyblastidii</name>
    <dbReference type="NCBI Taxonomy" id="3110430"/>
    <lineage>
        <taxon>Bacteria</taxon>
        <taxon>Bacillati</taxon>
        <taxon>Actinomycetota</taxon>
        <taxon>Actinomycetes</taxon>
        <taxon>Kitasatosporales</taxon>
        <taxon>Streptomycetaceae</taxon>
        <taxon>Actinacidiphila</taxon>
    </lineage>
</organism>
<evidence type="ECO:0000313" key="3">
    <source>
        <dbReference type="Proteomes" id="UP001344658"/>
    </source>
</evidence>
<protein>
    <recommendedName>
        <fullName evidence="4">Bacterial Pleckstrin homology domain-containing protein</fullName>
    </recommendedName>
</protein>
<sequence length="182" mass="19145">MTHASLPGSTASQEWTGRASNRIQWLLAAAGAACLALGILLAVNGPDTSGLVPLVMSVVGCLTVGLLVLFGTIAFTHVSVRIDGEGVHVRCGHIGVPRRRIPLEQVSGAQLVPLISPRGWGGWGYRWRPEKGTAVVVRRGPGLVIYLVGGQHRFTVTVDDAEGAVQAIRDLLLLRAPHAGLA</sequence>
<keyword evidence="3" id="KW-1185">Reference proteome</keyword>